<keyword evidence="2" id="KW-1185">Reference proteome</keyword>
<dbReference type="Proteomes" id="UP001157353">
    <property type="component" value="Unassembled WGS sequence"/>
</dbReference>
<comment type="caution">
    <text evidence="1">The sequence shown here is derived from an EMBL/GenBank/DDBJ whole genome shotgun (WGS) entry which is preliminary data.</text>
</comment>
<name>A0ABQ6DZ58_9GAMM</name>
<accession>A0ABQ6DZ58</accession>
<evidence type="ECO:0000313" key="2">
    <source>
        <dbReference type="Proteomes" id="UP001157353"/>
    </source>
</evidence>
<sequence length="222" mass="25277">MPLKIKESDLYQPIKNHLQALGFEVKGEIKDCDIVAKLGDQVIVIELKLSLNITLLLQAVDRFSVADDIYIAVPKQCTIYKKQAKQVKKLIKRLGIGLIIVDVQKTTQYVEVVFDPQDYTPRKNKRKQSALLKEFEQRIGDTQKGGSTRAKAGLTAYRQRCIRVAQYLLTQPMAKGAEIKNAIGEEQATQFLSANYYGWFEKVERGVYQLSKKGINELPEWL</sequence>
<dbReference type="InterPro" id="IPR018679">
    <property type="entry name" value="DUF2161"/>
</dbReference>
<dbReference type="EMBL" id="BSPQ01000004">
    <property type="protein sequence ID" value="GLS90387.1"/>
    <property type="molecule type" value="Genomic_DNA"/>
</dbReference>
<gene>
    <name evidence="1" type="ORF">GCM10007916_14540</name>
</gene>
<organism evidence="1 2">
    <name type="scientific">Psychromonas marina</name>
    <dbReference type="NCBI Taxonomy" id="88364"/>
    <lineage>
        <taxon>Bacteria</taxon>
        <taxon>Pseudomonadati</taxon>
        <taxon>Pseudomonadota</taxon>
        <taxon>Gammaproteobacteria</taxon>
        <taxon>Alteromonadales</taxon>
        <taxon>Psychromonadaceae</taxon>
        <taxon>Psychromonas</taxon>
    </lineage>
</organism>
<evidence type="ECO:0000313" key="1">
    <source>
        <dbReference type="EMBL" id="GLS90387.1"/>
    </source>
</evidence>
<reference evidence="2" key="1">
    <citation type="journal article" date="2019" name="Int. J. Syst. Evol. Microbiol.">
        <title>The Global Catalogue of Microorganisms (GCM) 10K type strain sequencing project: providing services to taxonomists for standard genome sequencing and annotation.</title>
        <authorList>
            <consortium name="The Broad Institute Genomics Platform"/>
            <consortium name="The Broad Institute Genome Sequencing Center for Infectious Disease"/>
            <person name="Wu L."/>
            <person name="Ma J."/>
        </authorList>
    </citation>
    <scope>NUCLEOTIDE SEQUENCE [LARGE SCALE GENOMIC DNA]</scope>
    <source>
        <strain evidence="2">NBRC 103166</strain>
    </source>
</reference>
<proteinExistence type="predicted"/>
<protein>
    <submittedName>
        <fullName evidence="1">Uncharacterized protein</fullName>
    </submittedName>
</protein>
<dbReference type="RefSeq" id="WP_284203516.1">
    <property type="nucleotide sequence ID" value="NZ_BSPQ01000004.1"/>
</dbReference>
<dbReference type="Pfam" id="PF09929">
    <property type="entry name" value="DUF2161"/>
    <property type="match status" value="1"/>
</dbReference>